<dbReference type="InterPro" id="IPR000944">
    <property type="entry name" value="Tscrpt_reg_Rrf2"/>
</dbReference>
<reference evidence="1 2" key="1">
    <citation type="submission" date="2019-04" db="EMBL/GenBank/DDBJ databases">
        <title>Lacinutrix sp. nov., isolated from marine water.</title>
        <authorList>
            <person name="Kim W."/>
        </authorList>
    </citation>
    <scope>NUCLEOTIDE SEQUENCE [LARGE SCALE GENOMIC DNA]</scope>
    <source>
        <strain evidence="1 2">CAU 1491</strain>
    </source>
</reference>
<evidence type="ECO:0000313" key="2">
    <source>
        <dbReference type="Proteomes" id="UP000307657"/>
    </source>
</evidence>
<organism evidence="1 2">
    <name type="scientific">Pontimicrobium aquaticum</name>
    <dbReference type="NCBI Taxonomy" id="2565367"/>
    <lineage>
        <taxon>Bacteria</taxon>
        <taxon>Pseudomonadati</taxon>
        <taxon>Bacteroidota</taxon>
        <taxon>Flavobacteriia</taxon>
        <taxon>Flavobacteriales</taxon>
        <taxon>Flavobacteriaceae</taxon>
        <taxon>Pontimicrobium</taxon>
    </lineage>
</organism>
<dbReference type="Gene3D" id="1.10.10.10">
    <property type="entry name" value="Winged helix-like DNA-binding domain superfamily/Winged helix DNA-binding domain"/>
    <property type="match status" value="1"/>
</dbReference>
<dbReference type="OrthoDB" id="9808360at2"/>
<dbReference type="EMBL" id="SUPL01000001">
    <property type="protein sequence ID" value="TJY37721.1"/>
    <property type="molecule type" value="Genomic_DNA"/>
</dbReference>
<dbReference type="SUPFAM" id="SSF46785">
    <property type="entry name" value="Winged helix' DNA-binding domain"/>
    <property type="match status" value="1"/>
</dbReference>
<dbReference type="PANTHER" id="PTHR33221">
    <property type="entry name" value="WINGED HELIX-TURN-HELIX TRANSCRIPTIONAL REGULATOR, RRF2 FAMILY"/>
    <property type="match status" value="1"/>
</dbReference>
<dbReference type="InterPro" id="IPR036388">
    <property type="entry name" value="WH-like_DNA-bd_sf"/>
</dbReference>
<dbReference type="NCBIfam" id="TIGR00738">
    <property type="entry name" value="rrf2_super"/>
    <property type="match status" value="1"/>
</dbReference>
<dbReference type="PANTHER" id="PTHR33221:SF14">
    <property type="entry name" value="HTH-TYPE TRANSCRIPTIONAL REGULATOR AQ_268-RELATED"/>
    <property type="match status" value="1"/>
</dbReference>
<proteinExistence type="predicted"/>
<dbReference type="InterPro" id="IPR036390">
    <property type="entry name" value="WH_DNA-bd_sf"/>
</dbReference>
<keyword evidence="2" id="KW-1185">Reference proteome</keyword>
<dbReference type="GO" id="GO:0005829">
    <property type="term" value="C:cytosol"/>
    <property type="evidence" value="ECO:0007669"/>
    <property type="project" value="TreeGrafter"/>
</dbReference>
<dbReference type="AlphaFoldDB" id="A0A4U0EZZ6"/>
<accession>A0A4U0EZZ6</accession>
<dbReference type="Pfam" id="PF02082">
    <property type="entry name" value="Rrf2"/>
    <property type="match status" value="1"/>
</dbReference>
<name>A0A4U0EZZ6_9FLAO</name>
<dbReference type="Proteomes" id="UP000307657">
    <property type="component" value="Unassembled WGS sequence"/>
</dbReference>
<dbReference type="PROSITE" id="PS51197">
    <property type="entry name" value="HTH_RRF2_2"/>
    <property type="match status" value="1"/>
</dbReference>
<sequence>MLTNATKIAIRATLYLAMFSSETKKLGVKHIAGTLEIPKPFLAKLLQKLNKSDIVSSTKGPHGGFYLNQINTKKRVWDIIVCIDNPERFDQCFLGLAECSDDNPCPLHFTIAPFKKKIMKDFRDKTINQFANEIKNSDKIIISLKDFEAL</sequence>
<dbReference type="GO" id="GO:0003700">
    <property type="term" value="F:DNA-binding transcription factor activity"/>
    <property type="evidence" value="ECO:0007669"/>
    <property type="project" value="TreeGrafter"/>
</dbReference>
<protein>
    <submittedName>
        <fullName evidence="1">Rrf2 family transcriptional regulator</fullName>
    </submittedName>
</protein>
<dbReference type="RefSeq" id="WP_136839843.1">
    <property type="nucleotide sequence ID" value="NZ_SUPL01000001.1"/>
</dbReference>
<evidence type="ECO:0000313" key="1">
    <source>
        <dbReference type="EMBL" id="TJY37721.1"/>
    </source>
</evidence>
<comment type="caution">
    <text evidence="1">The sequence shown here is derived from an EMBL/GenBank/DDBJ whole genome shotgun (WGS) entry which is preliminary data.</text>
</comment>
<gene>
    <name evidence="1" type="ORF">E5167_00255</name>
</gene>